<evidence type="ECO:0000313" key="8">
    <source>
        <dbReference type="EMBL" id="MCD5312383.1"/>
    </source>
</evidence>
<evidence type="ECO:0000313" key="9">
    <source>
        <dbReference type="Proteomes" id="UP001138997"/>
    </source>
</evidence>
<comment type="subcellular location">
    <subcellularLocation>
        <location evidence="1">Cell membrane</location>
        <topology evidence="1">Peripheral membrane protein</topology>
    </subcellularLocation>
</comment>
<keyword evidence="9" id="KW-1185">Reference proteome</keyword>
<dbReference type="PROSITE" id="PS50893">
    <property type="entry name" value="ABC_TRANSPORTER_2"/>
    <property type="match status" value="1"/>
</dbReference>
<dbReference type="SUPFAM" id="SSF52540">
    <property type="entry name" value="P-loop containing nucleoside triphosphate hydrolases"/>
    <property type="match status" value="1"/>
</dbReference>
<evidence type="ECO:0000256" key="5">
    <source>
        <dbReference type="ARBA" id="ARBA00022840"/>
    </source>
</evidence>
<dbReference type="Gene3D" id="3.40.50.300">
    <property type="entry name" value="P-loop containing nucleotide triphosphate hydrolases"/>
    <property type="match status" value="1"/>
</dbReference>
<dbReference type="GO" id="GO:0005524">
    <property type="term" value="F:ATP binding"/>
    <property type="evidence" value="ECO:0007669"/>
    <property type="project" value="UniProtKB-KW"/>
</dbReference>
<dbReference type="Pfam" id="PF00005">
    <property type="entry name" value="ABC_tran"/>
    <property type="match status" value="1"/>
</dbReference>
<evidence type="ECO:0000256" key="6">
    <source>
        <dbReference type="ARBA" id="ARBA00023251"/>
    </source>
</evidence>
<feature type="domain" description="ABC transporter" evidence="7">
    <location>
        <begin position="7"/>
        <end position="242"/>
    </location>
</feature>
<evidence type="ECO:0000256" key="3">
    <source>
        <dbReference type="ARBA" id="ARBA00022448"/>
    </source>
</evidence>
<dbReference type="InterPro" id="IPR003593">
    <property type="entry name" value="AAA+_ATPase"/>
</dbReference>
<evidence type="ECO:0000256" key="4">
    <source>
        <dbReference type="ARBA" id="ARBA00022741"/>
    </source>
</evidence>
<dbReference type="EMBL" id="JAJOMB010000007">
    <property type="protein sequence ID" value="MCD5312383.1"/>
    <property type="molecule type" value="Genomic_DNA"/>
</dbReference>
<comment type="similarity">
    <text evidence="2">Belongs to the ABC transporter superfamily.</text>
</comment>
<evidence type="ECO:0000259" key="7">
    <source>
        <dbReference type="PROSITE" id="PS50893"/>
    </source>
</evidence>
<dbReference type="GO" id="GO:0005886">
    <property type="term" value="C:plasma membrane"/>
    <property type="evidence" value="ECO:0007669"/>
    <property type="project" value="UniProtKB-SubCell"/>
</dbReference>
<accession>A0A9X1NE15</accession>
<dbReference type="SMART" id="SM00382">
    <property type="entry name" value="AAA"/>
    <property type="match status" value="1"/>
</dbReference>
<keyword evidence="4" id="KW-0547">Nucleotide-binding</keyword>
<dbReference type="InterPro" id="IPR050763">
    <property type="entry name" value="ABC_transporter_ATP-binding"/>
</dbReference>
<keyword evidence="3" id="KW-0813">Transport</keyword>
<gene>
    <name evidence="8" type="ORF">LR394_15855</name>
</gene>
<keyword evidence="6" id="KW-0046">Antibiotic resistance</keyword>
<dbReference type="PANTHER" id="PTHR42711:SF5">
    <property type="entry name" value="ABC TRANSPORTER ATP-BINDING PROTEIN NATA"/>
    <property type="match status" value="1"/>
</dbReference>
<comment type="caution">
    <text evidence="8">The sequence shown here is derived from an EMBL/GenBank/DDBJ whole genome shotgun (WGS) entry which is preliminary data.</text>
</comment>
<dbReference type="RefSeq" id="WP_231442526.1">
    <property type="nucleotide sequence ID" value="NZ_JAJOMB010000007.1"/>
</dbReference>
<dbReference type="InterPro" id="IPR027417">
    <property type="entry name" value="P-loop_NTPase"/>
</dbReference>
<name>A0A9X1NE15_9ACTN</name>
<dbReference type="InterPro" id="IPR003439">
    <property type="entry name" value="ABC_transporter-like_ATP-bd"/>
</dbReference>
<dbReference type="GO" id="GO:0046677">
    <property type="term" value="P:response to antibiotic"/>
    <property type="evidence" value="ECO:0007669"/>
    <property type="project" value="UniProtKB-KW"/>
</dbReference>
<reference evidence="8" key="1">
    <citation type="submission" date="2021-11" db="EMBL/GenBank/DDBJ databases">
        <title>Streptomyces corallinus and Kineosporia corallina sp. nov., two new coral-derived marine actinobacteria.</title>
        <authorList>
            <person name="Buangrab K."/>
            <person name="Sutthacheep M."/>
            <person name="Yeemin T."/>
            <person name="Harunari E."/>
            <person name="Igarashi Y."/>
            <person name="Sripreechasak P."/>
            <person name="Kanchanasin P."/>
            <person name="Tanasupawat S."/>
            <person name="Phongsopitanun W."/>
        </authorList>
    </citation>
    <scope>NUCLEOTIDE SEQUENCE</scope>
    <source>
        <strain evidence="8">JCM 31032</strain>
    </source>
</reference>
<proteinExistence type="inferred from homology"/>
<dbReference type="Proteomes" id="UP001138997">
    <property type="component" value="Unassembled WGS sequence"/>
</dbReference>
<evidence type="ECO:0000256" key="1">
    <source>
        <dbReference type="ARBA" id="ARBA00004202"/>
    </source>
</evidence>
<protein>
    <submittedName>
        <fullName evidence="8">ABC transporter ATP-binding protein</fullName>
    </submittedName>
</protein>
<keyword evidence="5 8" id="KW-0067">ATP-binding</keyword>
<organism evidence="8 9">
    <name type="scientific">Kineosporia babensis</name>
    <dbReference type="NCBI Taxonomy" id="499548"/>
    <lineage>
        <taxon>Bacteria</taxon>
        <taxon>Bacillati</taxon>
        <taxon>Actinomycetota</taxon>
        <taxon>Actinomycetes</taxon>
        <taxon>Kineosporiales</taxon>
        <taxon>Kineosporiaceae</taxon>
        <taxon>Kineosporia</taxon>
    </lineage>
</organism>
<evidence type="ECO:0000256" key="2">
    <source>
        <dbReference type="ARBA" id="ARBA00005417"/>
    </source>
</evidence>
<sequence length="261" mass="28017">MDEPLMVQARGLRKTFMVGRQPVEAVRNVSLDVPAGGLLALLGPNGAGKSTTMRMLTTLLPPTAGSVHVAGIDAVAEPALARRQIGYVGQKHAAGENYRIRDELITQARLFGLSKAVARERADEALEMLGIASLGKRAPGTLSGGQRRRVDIAFGLVHRPRVLFLDEPTTGLDPHSRAGVWEQIERLRREHDMTVLLTTHYLDEVERAAGQIVIVDAGEVVAQGSAAELRGRVPGAASLDDVFIALTGRRLQATGEAYSHA</sequence>
<dbReference type="GO" id="GO:0016887">
    <property type="term" value="F:ATP hydrolysis activity"/>
    <property type="evidence" value="ECO:0007669"/>
    <property type="project" value="InterPro"/>
</dbReference>
<dbReference type="AlphaFoldDB" id="A0A9X1NE15"/>
<dbReference type="PANTHER" id="PTHR42711">
    <property type="entry name" value="ABC TRANSPORTER ATP-BINDING PROTEIN"/>
    <property type="match status" value="1"/>
</dbReference>